<feature type="coiled-coil region" evidence="1">
    <location>
        <begin position="123"/>
        <end position="150"/>
    </location>
</feature>
<dbReference type="InterPro" id="IPR003677">
    <property type="entry name" value="ANIS5_cation-bd"/>
</dbReference>
<organism evidence="3 4">
    <name type="scientific">Necator americanus</name>
    <name type="common">Human hookworm</name>
    <dbReference type="NCBI Taxonomy" id="51031"/>
    <lineage>
        <taxon>Eukaryota</taxon>
        <taxon>Metazoa</taxon>
        <taxon>Ecdysozoa</taxon>
        <taxon>Nematoda</taxon>
        <taxon>Chromadorea</taxon>
        <taxon>Rhabditida</taxon>
        <taxon>Rhabditina</taxon>
        <taxon>Rhabditomorpha</taxon>
        <taxon>Strongyloidea</taxon>
        <taxon>Ancylostomatidae</taxon>
        <taxon>Bunostominae</taxon>
        <taxon>Necator</taxon>
    </lineage>
</organism>
<protein>
    <recommendedName>
        <fullName evidence="2">SXP/RAL-2 family protein Ani s 5-like cation-binding domain-containing protein</fullName>
    </recommendedName>
</protein>
<keyword evidence="4" id="KW-1185">Reference proteome</keyword>
<reference evidence="3 4" key="1">
    <citation type="submission" date="2023-08" db="EMBL/GenBank/DDBJ databases">
        <title>A Necator americanus chromosomal reference genome.</title>
        <authorList>
            <person name="Ilik V."/>
            <person name="Petrzelkova K.J."/>
            <person name="Pardy F."/>
            <person name="Fuh T."/>
            <person name="Niatou-Singa F.S."/>
            <person name="Gouil Q."/>
            <person name="Baker L."/>
            <person name="Ritchie M.E."/>
            <person name="Jex A.R."/>
            <person name="Gazzola D."/>
            <person name="Li H."/>
            <person name="Toshio Fujiwara R."/>
            <person name="Zhan B."/>
            <person name="Aroian R.V."/>
            <person name="Pafco B."/>
            <person name="Schwarz E.M."/>
        </authorList>
    </citation>
    <scope>NUCLEOTIDE SEQUENCE [LARGE SCALE GENOMIC DNA]</scope>
    <source>
        <strain evidence="3 4">Aroian</strain>
        <tissue evidence="3">Whole animal</tissue>
    </source>
</reference>
<sequence>MALHNPYWDESVFDFNAELSLKLSLAEADRFKKLLDIDAFRREIKLYSDASAQDSEQLRMQSLLFLGIIGLSAAQYSPFPNPLPFPFPPPGSPQLYRIWNDPNLTKQQFEEEMNKWAQRYGVKQQYDKYNKQVEDEKKELEEGLKAVSRYFRRTRELESNKALTYRQFDEKRRELFDKLTSEQKEAARFLECLFTKLSARFCVPGPMGPRPVGPGPMGPHGPFYPW</sequence>
<keyword evidence="1" id="KW-0175">Coiled coil</keyword>
<dbReference type="Pfam" id="PF02520">
    <property type="entry name" value="ANIS5_cation-bd"/>
    <property type="match status" value="1"/>
</dbReference>
<comment type="caution">
    <text evidence="3">The sequence shown here is derived from an EMBL/GenBank/DDBJ whole genome shotgun (WGS) entry which is preliminary data.</text>
</comment>
<dbReference type="InterPro" id="IPR052823">
    <property type="entry name" value="SXP/RAL-2_related"/>
</dbReference>
<gene>
    <name evidence="3" type="primary">Necator_chrIV.g16677</name>
    <name evidence="3" type="ORF">RB195_003380</name>
</gene>
<evidence type="ECO:0000259" key="2">
    <source>
        <dbReference type="Pfam" id="PF02520"/>
    </source>
</evidence>
<dbReference type="PANTHER" id="PTHR21593:SF36">
    <property type="entry name" value="DUF148 DOMAIN-CONTAINING PROTEIN-RELATED"/>
    <property type="match status" value="1"/>
</dbReference>
<name>A0ABR1DNA8_NECAM</name>
<evidence type="ECO:0000313" key="3">
    <source>
        <dbReference type="EMBL" id="KAK6751925.1"/>
    </source>
</evidence>
<feature type="domain" description="SXP/RAL-2 family protein Ani s 5-like cation-binding" evidence="2">
    <location>
        <begin position="94"/>
        <end position="182"/>
    </location>
</feature>
<evidence type="ECO:0000256" key="1">
    <source>
        <dbReference type="SAM" id="Coils"/>
    </source>
</evidence>
<proteinExistence type="predicted"/>
<accession>A0ABR1DNA8</accession>
<dbReference type="EMBL" id="JAVFWL010000004">
    <property type="protein sequence ID" value="KAK6751925.1"/>
    <property type="molecule type" value="Genomic_DNA"/>
</dbReference>
<dbReference type="Proteomes" id="UP001303046">
    <property type="component" value="Unassembled WGS sequence"/>
</dbReference>
<dbReference type="PANTHER" id="PTHR21593">
    <property type="entry name" value="PRION-LIKE- Q/N-RICH -DOMAIN-BEARING PROTEIN PROTEIN"/>
    <property type="match status" value="1"/>
</dbReference>
<evidence type="ECO:0000313" key="4">
    <source>
        <dbReference type="Proteomes" id="UP001303046"/>
    </source>
</evidence>